<dbReference type="EMBL" id="BDCX01000013">
    <property type="protein sequence ID" value="GAT69309.1"/>
    <property type="molecule type" value="Genomic_DNA"/>
</dbReference>
<dbReference type="RefSeq" id="WP_231647511.1">
    <property type="nucleotide sequence ID" value="NZ_BDCX01000013.1"/>
</dbReference>
<keyword evidence="2" id="KW-0560">Oxidoreductase</keyword>
<dbReference type="PANTHER" id="PTHR46696">
    <property type="entry name" value="P450, PUTATIVE (EUROFUNG)-RELATED"/>
    <property type="match status" value="1"/>
</dbReference>
<dbReference type="GO" id="GO:0004497">
    <property type="term" value="F:monooxygenase activity"/>
    <property type="evidence" value="ECO:0007669"/>
    <property type="project" value="UniProtKB-KW"/>
</dbReference>
<dbReference type="InterPro" id="IPR001128">
    <property type="entry name" value="Cyt_P450"/>
</dbReference>
<name>A0A171DKF6_9ACTN</name>
<dbReference type="GO" id="GO:0020037">
    <property type="term" value="F:heme binding"/>
    <property type="evidence" value="ECO:0007669"/>
    <property type="project" value="InterPro"/>
</dbReference>
<dbReference type="PRINTS" id="PR00359">
    <property type="entry name" value="BP450"/>
</dbReference>
<keyword evidence="2" id="KW-0479">Metal-binding</keyword>
<accession>A0A171DKF6</accession>
<dbReference type="PROSITE" id="PS00086">
    <property type="entry name" value="CYTOCHROME_P450"/>
    <property type="match status" value="1"/>
</dbReference>
<keyword evidence="2" id="KW-0503">Monooxygenase</keyword>
<reference evidence="3 4" key="1">
    <citation type="journal article" date="2016" name="Genome Announc.">
        <title>Draft Genome Sequence of Planomonospora sphaerica JCM9374, a Rare Actinomycete.</title>
        <authorList>
            <person name="Dohra H."/>
            <person name="Suzuki T."/>
            <person name="Inoue Y."/>
            <person name="Kodani S."/>
        </authorList>
    </citation>
    <scope>NUCLEOTIDE SEQUENCE [LARGE SCALE GENOMIC DNA]</scope>
    <source>
        <strain evidence="3 4">JCM 9374</strain>
    </source>
</reference>
<dbReference type="Pfam" id="PF00067">
    <property type="entry name" value="p450"/>
    <property type="match status" value="1"/>
</dbReference>
<proteinExistence type="inferred from homology"/>
<dbReference type="STRING" id="161355.PS9374_04984"/>
<evidence type="ECO:0000313" key="3">
    <source>
        <dbReference type="EMBL" id="GAT69309.1"/>
    </source>
</evidence>
<dbReference type="AlphaFoldDB" id="A0A171DKF6"/>
<dbReference type="SUPFAM" id="SSF48264">
    <property type="entry name" value="Cytochrome P450"/>
    <property type="match status" value="1"/>
</dbReference>
<keyword evidence="4" id="KW-1185">Reference proteome</keyword>
<dbReference type="Proteomes" id="UP000077701">
    <property type="component" value="Unassembled WGS sequence"/>
</dbReference>
<keyword evidence="2" id="KW-0408">Iron</keyword>
<dbReference type="PANTHER" id="PTHR46696:SF1">
    <property type="entry name" value="CYTOCHROME P450 YJIB-RELATED"/>
    <property type="match status" value="1"/>
</dbReference>
<evidence type="ECO:0000256" key="1">
    <source>
        <dbReference type="ARBA" id="ARBA00010617"/>
    </source>
</evidence>
<sequence>MVTEGDAACGPVAGFLNVEPGADHPPVGVEDPAQAEPTVEELLRWLSVVQSLPPRTTPTDVEIAGHAIPTGPLVLCSFPAANRDPAFIDDPETLDITRGASGHVAFGHGVHHCLGAPLARMEMRIAFPALLRRFPGLALADPDEQVDFRVFSLVYGAHTLWVTW</sequence>
<evidence type="ECO:0000256" key="2">
    <source>
        <dbReference type="RuleBase" id="RU000461"/>
    </source>
</evidence>
<comment type="similarity">
    <text evidence="1 2">Belongs to the cytochrome P450 family.</text>
</comment>
<dbReference type="GO" id="GO:0005506">
    <property type="term" value="F:iron ion binding"/>
    <property type="evidence" value="ECO:0007669"/>
    <property type="project" value="InterPro"/>
</dbReference>
<gene>
    <name evidence="3" type="ORF">PS9374_04984</name>
</gene>
<protein>
    <submittedName>
        <fullName evidence="3">Cytochrome P450</fullName>
    </submittedName>
</protein>
<dbReference type="GO" id="GO:0016705">
    <property type="term" value="F:oxidoreductase activity, acting on paired donors, with incorporation or reduction of molecular oxygen"/>
    <property type="evidence" value="ECO:0007669"/>
    <property type="project" value="InterPro"/>
</dbReference>
<dbReference type="Gene3D" id="1.10.630.10">
    <property type="entry name" value="Cytochrome P450"/>
    <property type="match status" value="1"/>
</dbReference>
<dbReference type="InterPro" id="IPR017972">
    <property type="entry name" value="Cyt_P450_CS"/>
</dbReference>
<evidence type="ECO:0000313" key="4">
    <source>
        <dbReference type="Proteomes" id="UP000077701"/>
    </source>
</evidence>
<reference evidence="4" key="2">
    <citation type="submission" date="2016-04" db="EMBL/GenBank/DDBJ databases">
        <title>Planomonospora sphaerica JCM9374 whole genome shotgun sequence.</title>
        <authorList>
            <person name="Suzuki T."/>
            <person name="Dohra H."/>
            <person name="Kodani S."/>
        </authorList>
    </citation>
    <scope>NUCLEOTIDE SEQUENCE [LARGE SCALE GENOMIC DNA]</scope>
    <source>
        <strain evidence="4">JCM 9374</strain>
    </source>
</reference>
<dbReference type="InterPro" id="IPR036396">
    <property type="entry name" value="Cyt_P450_sf"/>
</dbReference>
<keyword evidence="2" id="KW-0349">Heme</keyword>
<comment type="caution">
    <text evidence="3">The sequence shown here is derived from an EMBL/GenBank/DDBJ whole genome shotgun (WGS) entry which is preliminary data.</text>
</comment>
<organism evidence="3 4">
    <name type="scientific">Planomonospora sphaerica</name>
    <dbReference type="NCBI Taxonomy" id="161355"/>
    <lineage>
        <taxon>Bacteria</taxon>
        <taxon>Bacillati</taxon>
        <taxon>Actinomycetota</taxon>
        <taxon>Actinomycetes</taxon>
        <taxon>Streptosporangiales</taxon>
        <taxon>Streptosporangiaceae</taxon>
        <taxon>Planomonospora</taxon>
    </lineage>
</organism>
<dbReference type="InterPro" id="IPR002397">
    <property type="entry name" value="Cyt_P450_B"/>
</dbReference>